<dbReference type="WBParaSite" id="TREG1_72150.1">
    <property type="protein sequence ID" value="TREG1_72150.1"/>
    <property type="gene ID" value="TREG1_72150"/>
</dbReference>
<evidence type="ECO:0000256" key="6">
    <source>
        <dbReference type="ARBA" id="ARBA00022776"/>
    </source>
</evidence>
<evidence type="ECO:0000256" key="4">
    <source>
        <dbReference type="ARBA" id="ARBA00022454"/>
    </source>
</evidence>
<evidence type="ECO:0000256" key="5">
    <source>
        <dbReference type="ARBA" id="ARBA00022618"/>
    </source>
</evidence>
<dbReference type="InterPro" id="IPR011989">
    <property type="entry name" value="ARM-like"/>
</dbReference>
<evidence type="ECO:0000313" key="15">
    <source>
        <dbReference type="WBParaSite" id="TREG1_72150.1"/>
    </source>
</evidence>
<evidence type="ECO:0000256" key="1">
    <source>
        <dbReference type="ARBA" id="ARBA00004123"/>
    </source>
</evidence>
<keyword evidence="5" id="KW-0132">Cell division</keyword>
<dbReference type="Proteomes" id="UP000050795">
    <property type="component" value="Unassembled WGS sequence"/>
</dbReference>
<dbReference type="PANTHER" id="PTHR14222">
    <property type="entry name" value="CONDENSIN"/>
    <property type="match status" value="1"/>
</dbReference>
<evidence type="ECO:0000256" key="3">
    <source>
        <dbReference type="ARBA" id="ARBA00009606"/>
    </source>
</evidence>
<dbReference type="GO" id="GO:0007076">
    <property type="term" value="P:mitotic chromosome condensation"/>
    <property type="evidence" value="ECO:0007669"/>
    <property type="project" value="InterPro"/>
</dbReference>
<accession>A0AA85K5S7</accession>
<keyword evidence="4" id="KW-0158">Chromosome</keyword>
<dbReference type="InterPro" id="IPR026971">
    <property type="entry name" value="CND1/NCAPD3"/>
</dbReference>
<feature type="compositionally biased region" description="Basic and acidic residues" evidence="11">
    <location>
        <begin position="515"/>
        <end position="527"/>
    </location>
</feature>
<keyword evidence="7" id="KW-0226">DNA condensation</keyword>
<feature type="compositionally biased region" description="Polar residues" evidence="11">
    <location>
        <begin position="1117"/>
        <end position="1132"/>
    </location>
</feature>
<sequence length="1557" mass="174831">MSEFSIPIAKTDLLKLSAENAYVVNDVISVRNLRNNLPKCKRALTSSGYSYILNEFDTLFSVLHEWDKLDSSTKEEAWHIVLKGCEICARELGSVLETFESDRSTSNQNDMKRHRNIIKMHTYLLCQFVDMFENELNVNAKSVISGNTGRGKGGKGNRRAGDREPPDVNLSMNWLAECESAINIIDQMFRLKLDKLWDPAIVDTELINLSANCCYKLLENREMASNNNIRMAIISLLANLVRRHRHGFTCAVKLPQLLQCYPHMVNCLLAIVKSFTEDEKITGTVRDLLKEICSYDGAHLERDSQASQNFSNFLIEVARLYPSLAQSILPLLRSRLDDEPYQMRNCVLSIIGEILPMFAKREQLDHNERVQRDRLMDLLQEHIHDVNGYVRAKALHIWHNIVTLGGLPVSRQSKLAALLVGSLGAMMDVSASARKNACRTLTAMILQCPAAKLTANELQQVVNKEKKRLERLEEILARVNTIDENDGVTPSDLTEPLTNPLTNVDGDGDADDVDDKAKGKNKSEIQKKTTKKKKKKGKSNKKMHKKNKKTKLTTGLSDSDESPTRRSNIADDDDDEEEVEEQPEGDVVDMDGDDDDADDNDDAEEEDEEETADEGSDDDEEKDADVTLCPTAEVDAAAALEKAIHSAAAVAEGNINSNKNNNNNANGEDNDILSTSHLCLASTAQTEISSEVVRQRACIAYLLETSTFLSHIQTAIKDFQAMLSSKTLTDVTEAIEFFVVAKQAGIKGLEQGIRLLLALIWSQEEGIRKAVVEACQKLYLQPDSEEFYQSNGNLTIEGADLIATNLSNFVRNSEMGDLVSMERVIQQLISSNQLDITLIDYLWQRFIKSASGKDKESTEDAKSMLIIIKMIVKPGPKEIDNYLDTLIRYGLEPVESCPIDLERVKFTCEVLERMVPPLKSRKNAEKSSTYEKPFRLPTNHALFTRLKTILISTISQAKQVLWIPTMEQAIGVIYDMAETPDSIMCYLLRSVAEKLVQFKSPATTMSQTNSNPSNEMTTNIVINSQPTDEKMLGNDVEQENIPPPPRTTILISDEIRSRISRQYCCSLIGHITLKQLIFLESAVLTELKRRASIKEDRNSKHKSKSSRKITRTSRVSMTEQSGNASATSGQSTVDEDCGLVGVAADDAEAEYIREICDEELLKSPDLILHHMLNFVTYVCSHPSTFSDETVQASASLALAKMMLVSAEVCEPRLQLLFTMAERSQSEIVRANLIVALGDLCRRFPNLIEPWTPNLYARLRDTSAKVRTNALNTLSHLILNDMVKVKGQISEMTVCLVDEIERLNILARRFFRELSQKGNALYNVVPDIISRLSDPNIGVSEEHFRSIMEFLIPLIVKERLCETLVEKLCSRFRTTTLERQWRDLAFCLNVMPFSERMMKVLYENLPAFADKLCINEVYAAFECIIINVKKLIKPDAMATLEEFEAKVKELHDKGVADEAAVRRAEVAAKSLKQRSSRNTRVSTNPATSGKNEMIRRNVRRTVTNRTAVTSNIPSGDEDVDVEESSPPPTTTTRAKSARTTRTRTKLVFSSDEEELDNE</sequence>
<dbReference type="Pfam" id="PF12922">
    <property type="entry name" value="Cnd1_N"/>
    <property type="match status" value="1"/>
</dbReference>
<feature type="region of interest" description="Disordered" evidence="11">
    <location>
        <begin position="1467"/>
        <end position="1557"/>
    </location>
</feature>
<feature type="compositionally biased region" description="Acidic residues" evidence="11">
    <location>
        <begin position="570"/>
        <end position="623"/>
    </location>
</feature>
<dbReference type="Pfam" id="PF12717">
    <property type="entry name" value="Cnd1"/>
    <property type="match status" value="1"/>
</dbReference>
<keyword evidence="8" id="KW-0539">Nucleus</keyword>
<feature type="domain" description="Condensin complex subunit 1 C-terminal" evidence="12">
    <location>
        <begin position="1227"/>
        <end position="1388"/>
    </location>
</feature>
<evidence type="ECO:0000256" key="11">
    <source>
        <dbReference type="SAM" id="MobiDB-lite"/>
    </source>
</evidence>
<evidence type="ECO:0000256" key="2">
    <source>
        <dbReference type="ARBA" id="ARBA00004286"/>
    </source>
</evidence>
<keyword evidence="14" id="KW-1185">Reference proteome</keyword>
<feature type="region of interest" description="Disordered" evidence="11">
    <location>
        <begin position="1093"/>
        <end position="1132"/>
    </location>
</feature>
<keyword evidence="10" id="KW-0175">Coiled coil</keyword>
<dbReference type="InterPro" id="IPR007673">
    <property type="entry name" value="Condensin_cplx_su1"/>
</dbReference>
<feature type="coiled-coil region" evidence="10">
    <location>
        <begin position="455"/>
        <end position="482"/>
    </location>
</feature>
<feature type="compositionally biased region" description="Low complexity" evidence="11">
    <location>
        <begin position="1499"/>
        <end position="1510"/>
    </location>
</feature>
<evidence type="ECO:0000259" key="13">
    <source>
        <dbReference type="Pfam" id="PF12922"/>
    </source>
</evidence>
<reference evidence="15" key="2">
    <citation type="submission" date="2023-11" db="UniProtKB">
        <authorList>
            <consortium name="WormBaseParasite"/>
        </authorList>
    </citation>
    <scope>IDENTIFICATION</scope>
</reference>
<evidence type="ECO:0000256" key="9">
    <source>
        <dbReference type="ARBA" id="ARBA00023306"/>
    </source>
</evidence>
<dbReference type="GO" id="GO:0000796">
    <property type="term" value="C:condensin complex"/>
    <property type="evidence" value="ECO:0007669"/>
    <property type="project" value="TreeGrafter"/>
</dbReference>
<keyword evidence="6" id="KW-0498">Mitosis</keyword>
<evidence type="ECO:0000313" key="14">
    <source>
        <dbReference type="Proteomes" id="UP000050795"/>
    </source>
</evidence>
<feature type="compositionally biased region" description="Basic residues" evidence="11">
    <location>
        <begin position="1099"/>
        <end position="1111"/>
    </location>
</feature>
<keyword evidence="9" id="KW-0131">Cell cycle</keyword>
<dbReference type="Gene3D" id="1.25.10.10">
    <property type="entry name" value="Leucine-rich Repeat Variant"/>
    <property type="match status" value="2"/>
</dbReference>
<dbReference type="GO" id="GO:0042393">
    <property type="term" value="F:histone binding"/>
    <property type="evidence" value="ECO:0007669"/>
    <property type="project" value="TreeGrafter"/>
</dbReference>
<feature type="compositionally biased region" description="Basic residues" evidence="11">
    <location>
        <begin position="1534"/>
        <end position="1543"/>
    </location>
</feature>
<dbReference type="InterPro" id="IPR016024">
    <property type="entry name" value="ARM-type_fold"/>
</dbReference>
<evidence type="ECO:0000256" key="10">
    <source>
        <dbReference type="SAM" id="Coils"/>
    </source>
</evidence>
<evidence type="ECO:0000256" key="8">
    <source>
        <dbReference type="ARBA" id="ARBA00023242"/>
    </source>
</evidence>
<dbReference type="InterPro" id="IPR024324">
    <property type="entry name" value="Condensin_cplx_su1_N"/>
</dbReference>
<proteinExistence type="inferred from homology"/>
<dbReference type="GO" id="GO:0051301">
    <property type="term" value="P:cell division"/>
    <property type="evidence" value="ECO:0007669"/>
    <property type="project" value="UniProtKB-KW"/>
</dbReference>
<evidence type="ECO:0000256" key="7">
    <source>
        <dbReference type="ARBA" id="ARBA00023067"/>
    </source>
</evidence>
<dbReference type="InterPro" id="IPR032682">
    <property type="entry name" value="Cnd1_C"/>
</dbReference>
<evidence type="ECO:0000259" key="12">
    <source>
        <dbReference type="Pfam" id="PF12717"/>
    </source>
</evidence>
<dbReference type="GO" id="GO:0005634">
    <property type="term" value="C:nucleus"/>
    <property type="evidence" value="ECO:0007669"/>
    <property type="project" value="UniProtKB-SubCell"/>
</dbReference>
<dbReference type="PIRSF" id="PIRSF017127">
    <property type="entry name" value="Condensin_D2"/>
    <property type="match status" value="1"/>
</dbReference>
<dbReference type="GO" id="GO:0000779">
    <property type="term" value="C:condensed chromosome, centromeric region"/>
    <property type="evidence" value="ECO:0007669"/>
    <property type="project" value="TreeGrafter"/>
</dbReference>
<feature type="region of interest" description="Disordered" evidence="11">
    <location>
        <begin position="484"/>
        <end position="624"/>
    </location>
</feature>
<dbReference type="SUPFAM" id="SSF48371">
    <property type="entry name" value="ARM repeat"/>
    <property type="match status" value="1"/>
</dbReference>
<comment type="similarity">
    <text evidence="3">Belongs to the CND1 (condensin subunit 1) family.</text>
</comment>
<feature type="compositionally biased region" description="Polar residues" evidence="11">
    <location>
        <begin position="1477"/>
        <end position="1489"/>
    </location>
</feature>
<dbReference type="PANTHER" id="PTHR14222:SF2">
    <property type="entry name" value="CONDENSIN COMPLEX SUBUNIT 1"/>
    <property type="match status" value="1"/>
</dbReference>
<dbReference type="GO" id="GO:0010032">
    <property type="term" value="P:meiotic chromosome condensation"/>
    <property type="evidence" value="ECO:0007669"/>
    <property type="project" value="TreeGrafter"/>
</dbReference>
<name>A0AA85K5S7_TRIRE</name>
<reference evidence="14" key="1">
    <citation type="submission" date="2022-06" db="EMBL/GenBank/DDBJ databases">
        <authorList>
            <person name="Berger JAMES D."/>
            <person name="Berger JAMES D."/>
        </authorList>
    </citation>
    <scope>NUCLEOTIDE SEQUENCE [LARGE SCALE GENOMIC DNA]</scope>
</reference>
<feature type="compositionally biased region" description="Basic residues" evidence="11">
    <location>
        <begin position="528"/>
        <end position="551"/>
    </location>
</feature>
<protein>
    <recommendedName>
        <fullName evidence="16">Condensin complex subunit 1</fullName>
    </recommendedName>
</protein>
<feature type="domain" description="Condensin complex subunit 1 N-terminal" evidence="13">
    <location>
        <begin position="91"/>
        <end position="249"/>
    </location>
</feature>
<organism evidence="14 15">
    <name type="scientific">Trichobilharzia regenti</name>
    <name type="common">Nasal bird schistosome</name>
    <dbReference type="NCBI Taxonomy" id="157069"/>
    <lineage>
        <taxon>Eukaryota</taxon>
        <taxon>Metazoa</taxon>
        <taxon>Spiralia</taxon>
        <taxon>Lophotrochozoa</taxon>
        <taxon>Platyhelminthes</taxon>
        <taxon>Trematoda</taxon>
        <taxon>Digenea</taxon>
        <taxon>Strigeidida</taxon>
        <taxon>Schistosomatoidea</taxon>
        <taxon>Schistosomatidae</taxon>
        <taxon>Trichobilharzia</taxon>
    </lineage>
</organism>
<evidence type="ECO:0008006" key="16">
    <source>
        <dbReference type="Google" id="ProtNLM"/>
    </source>
</evidence>
<comment type="subcellular location">
    <subcellularLocation>
        <location evidence="2">Chromosome</location>
    </subcellularLocation>
    <subcellularLocation>
        <location evidence="1">Nucleus</location>
    </subcellularLocation>
</comment>